<dbReference type="EMBL" id="CARXXK010000001">
    <property type="protein sequence ID" value="CAI6347963.1"/>
    <property type="molecule type" value="Genomic_DNA"/>
</dbReference>
<protein>
    <submittedName>
        <fullName evidence="1">Uncharacterized protein</fullName>
    </submittedName>
</protein>
<name>A0AAV0VUB5_9HEMI</name>
<evidence type="ECO:0000313" key="1">
    <source>
        <dbReference type="EMBL" id="CAI6347963.1"/>
    </source>
</evidence>
<dbReference type="AlphaFoldDB" id="A0AAV0VUB5"/>
<reference evidence="1 2" key="1">
    <citation type="submission" date="2023-01" db="EMBL/GenBank/DDBJ databases">
        <authorList>
            <person name="Whitehead M."/>
        </authorList>
    </citation>
    <scope>NUCLEOTIDE SEQUENCE [LARGE SCALE GENOMIC DNA]</scope>
</reference>
<dbReference type="Proteomes" id="UP001160148">
    <property type="component" value="Unassembled WGS sequence"/>
</dbReference>
<keyword evidence="2" id="KW-1185">Reference proteome</keyword>
<organism evidence="1 2">
    <name type="scientific">Macrosiphum euphorbiae</name>
    <name type="common">potato aphid</name>
    <dbReference type="NCBI Taxonomy" id="13131"/>
    <lineage>
        <taxon>Eukaryota</taxon>
        <taxon>Metazoa</taxon>
        <taxon>Ecdysozoa</taxon>
        <taxon>Arthropoda</taxon>
        <taxon>Hexapoda</taxon>
        <taxon>Insecta</taxon>
        <taxon>Pterygota</taxon>
        <taxon>Neoptera</taxon>
        <taxon>Paraneoptera</taxon>
        <taxon>Hemiptera</taxon>
        <taxon>Sternorrhyncha</taxon>
        <taxon>Aphidomorpha</taxon>
        <taxon>Aphidoidea</taxon>
        <taxon>Aphididae</taxon>
        <taxon>Macrosiphini</taxon>
        <taxon>Macrosiphum</taxon>
    </lineage>
</organism>
<evidence type="ECO:0000313" key="2">
    <source>
        <dbReference type="Proteomes" id="UP001160148"/>
    </source>
</evidence>
<accession>A0AAV0VUB5</accession>
<sequence length="75" mass="7833">MCGRRRITEFSETAPCREARAVVALRAEVAAVRAAVGHHAAILEAVRDQVAAAVAAGARRRSINTGSMSETSEAA</sequence>
<proteinExistence type="predicted"/>
<comment type="caution">
    <text evidence="1">The sequence shown here is derived from an EMBL/GenBank/DDBJ whole genome shotgun (WGS) entry which is preliminary data.</text>
</comment>
<gene>
    <name evidence="1" type="ORF">MEUPH1_LOCUS4687</name>
</gene>